<dbReference type="InterPro" id="IPR017930">
    <property type="entry name" value="Myb_dom"/>
</dbReference>
<evidence type="ECO:0000259" key="1">
    <source>
        <dbReference type="PROSITE" id="PS51294"/>
    </source>
</evidence>
<feature type="domain" description="HTH myb-type" evidence="1">
    <location>
        <begin position="1"/>
        <end position="63"/>
    </location>
</feature>
<dbReference type="PROSITE" id="PS51294">
    <property type="entry name" value="HTH_MYB"/>
    <property type="match status" value="1"/>
</dbReference>
<name>A0A397S8I7_9GLOM</name>
<comment type="caution">
    <text evidence="2">The sequence shown here is derived from an EMBL/GenBank/DDBJ whole genome shotgun (WGS) entry which is preliminary data.</text>
</comment>
<dbReference type="InterPro" id="IPR009057">
    <property type="entry name" value="Homeodomain-like_sf"/>
</dbReference>
<protein>
    <recommendedName>
        <fullName evidence="1">HTH myb-type domain-containing protein</fullName>
    </recommendedName>
</protein>
<dbReference type="AlphaFoldDB" id="A0A397S8I7"/>
<dbReference type="SUPFAM" id="SSF46689">
    <property type="entry name" value="Homeodomain-like"/>
    <property type="match status" value="1"/>
</dbReference>
<keyword evidence="3" id="KW-1185">Reference proteome</keyword>
<dbReference type="Pfam" id="PF13921">
    <property type="entry name" value="Myb_DNA-bind_6"/>
    <property type="match status" value="1"/>
</dbReference>
<reference evidence="2 3" key="1">
    <citation type="submission" date="2018-06" db="EMBL/GenBank/DDBJ databases">
        <title>Comparative genomics reveals the genomic features of Rhizophagus irregularis, R. cerebriforme, R. diaphanum and Gigaspora rosea, and their symbiotic lifestyle signature.</title>
        <authorList>
            <person name="Morin E."/>
            <person name="San Clemente H."/>
            <person name="Chen E.C.H."/>
            <person name="De La Providencia I."/>
            <person name="Hainaut M."/>
            <person name="Kuo A."/>
            <person name="Kohler A."/>
            <person name="Murat C."/>
            <person name="Tang N."/>
            <person name="Roy S."/>
            <person name="Loubradou J."/>
            <person name="Henrissat B."/>
            <person name="Grigoriev I.V."/>
            <person name="Corradi N."/>
            <person name="Roux C."/>
            <person name="Martin F.M."/>
        </authorList>
    </citation>
    <scope>NUCLEOTIDE SEQUENCE [LARGE SCALE GENOMIC DNA]</scope>
    <source>
        <strain evidence="2 3">DAOM 227022</strain>
    </source>
</reference>
<sequence length="116" mass="14118">MQQIRRLRFTEEIDNKIIELMKKYGNLPNCYVRISEETNKQFNSDYTSKKIRQRWMSKLNPKLYQKPLGEDEKSFIIQWVENNKAPDDPVIHWKILIFAIKEKFGKLRSENMEYEC</sequence>
<evidence type="ECO:0000313" key="2">
    <source>
        <dbReference type="EMBL" id="RIA81066.1"/>
    </source>
</evidence>
<dbReference type="Gene3D" id="1.10.10.60">
    <property type="entry name" value="Homeodomain-like"/>
    <property type="match status" value="1"/>
</dbReference>
<evidence type="ECO:0000313" key="3">
    <source>
        <dbReference type="Proteomes" id="UP000265703"/>
    </source>
</evidence>
<organism evidence="2 3">
    <name type="scientific">Glomus cerebriforme</name>
    <dbReference type="NCBI Taxonomy" id="658196"/>
    <lineage>
        <taxon>Eukaryota</taxon>
        <taxon>Fungi</taxon>
        <taxon>Fungi incertae sedis</taxon>
        <taxon>Mucoromycota</taxon>
        <taxon>Glomeromycotina</taxon>
        <taxon>Glomeromycetes</taxon>
        <taxon>Glomerales</taxon>
        <taxon>Glomeraceae</taxon>
        <taxon>Glomus</taxon>
    </lineage>
</organism>
<proteinExistence type="predicted"/>
<dbReference type="OrthoDB" id="2143914at2759"/>
<dbReference type="EMBL" id="QKYT01000851">
    <property type="protein sequence ID" value="RIA81066.1"/>
    <property type="molecule type" value="Genomic_DNA"/>
</dbReference>
<accession>A0A397S8I7</accession>
<dbReference type="Proteomes" id="UP000265703">
    <property type="component" value="Unassembled WGS sequence"/>
</dbReference>
<gene>
    <name evidence="2" type="ORF">C1645_810207</name>
</gene>